<organism evidence="5 6">
    <name type="scientific">Punica granatum</name>
    <name type="common">Pomegranate</name>
    <dbReference type="NCBI Taxonomy" id="22663"/>
    <lineage>
        <taxon>Eukaryota</taxon>
        <taxon>Viridiplantae</taxon>
        <taxon>Streptophyta</taxon>
        <taxon>Embryophyta</taxon>
        <taxon>Tracheophyta</taxon>
        <taxon>Spermatophyta</taxon>
        <taxon>Magnoliopsida</taxon>
        <taxon>eudicotyledons</taxon>
        <taxon>Gunneridae</taxon>
        <taxon>Pentapetalae</taxon>
        <taxon>rosids</taxon>
        <taxon>malvids</taxon>
        <taxon>Myrtales</taxon>
        <taxon>Lythraceae</taxon>
        <taxon>Punica</taxon>
    </lineage>
</organism>
<dbReference type="GeneID" id="116188007"/>
<evidence type="ECO:0000256" key="3">
    <source>
        <dbReference type="SAM" id="MobiDB-lite"/>
    </source>
</evidence>
<reference evidence="7" key="3">
    <citation type="journal article" date="2020" name="Plant Biotechnol. J.">
        <title>The pomegranate (Punica granatum L.) draft genome dissects genetic divergence between soft- and hard-seeded cultivars.</title>
        <authorList>
            <person name="Luo X."/>
            <person name="Li H."/>
            <person name="Wu Z."/>
            <person name="Yao W."/>
            <person name="Zhao P."/>
            <person name="Cao D."/>
            <person name="Yu H."/>
            <person name="Li K."/>
            <person name="Poudel K."/>
            <person name="Zhao D."/>
            <person name="Zhang F."/>
            <person name="Xia X."/>
            <person name="Chen L."/>
            <person name="Wang Q."/>
            <person name="Jing D."/>
            <person name="Cao S."/>
        </authorList>
    </citation>
    <scope>NUCLEOTIDE SEQUENCE [LARGE SCALE GENOMIC DNA]</scope>
</reference>
<feature type="region of interest" description="Disordered" evidence="3">
    <location>
        <begin position="80"/>
        <end position="108"/>
    </location>
</feature>
<feature type="compositionally biased region" description="Polar residues" evidence="3">
    <location>
        <begin position="311"/>
        <end position="322"/>
    </location>
</feature>
<comment type="similarity">
    <text evidence="1 2">Belongs to the TIFY/JAZ family.</text>
</comment>
<comment type="subcellular location">
    <subcellularLocation>
        <location evidence="2">Nucleus</location>
    </subcellularLocation>
</comment>
<feature type="domain" description="Tify" evidence="4">
    <location>
        <begin position="328"/>
        <end position="363"/>
    </location>
</feature>
<dbReference type="GO" id="GO:2000022">
    <property type="term" value="P:regulation of jasmonic acid mediated signaling pathway"/>
    <property type="evidence" value="ECO:0007669"/>
    <property type="project" value="UniProtKB-UniRule"/>
</dbReference>
<dbReference type="GO" id="GO:0031347">
    <property type="term" value="P:regulation of defense response"/>
    <property type="evidence" value="ECO:0007669"/>
    <property type="project" value="UniProtKB-UniRule"/>
</dbReference>
<feature type="region of interest" description="Disordered" evidence="3">
    <location>
        <begin position="266"/>
        <end position="330"/>
    </location>
</feature>
<name>A0A218XVG0_PUNGR</name>
<gene>
    <name evidence="8" type="primary">LOC116188007</name>
    <name evidence="5" type="ORF">CDL15_Pgr026318</name>
</gene>
<reference evidence="6" key="1">
    <citation type="journal article" date="2017" name="Plant J.">
        <title>The pomegranate (Punica granatum L.) genome and the genomics of punicalagin biosynthesis.</title>
        <authorList>
            <person name="Qin G."/>
            <person name="Xu C."/>
            <person name="Ming R."/>
            <person name="Tang H."/>
            <person name="Guyot R."/>
            <person name="Kramer E.M."/>
            <person name="Hu Y."/>
            <person name="Yi X."/>
            <person name="Qi Y."/>
            <person name="Xu X."/>
            <person name="Gao Z."/>
            <person name="Pan H."/>
            <person name="Jian J."/>
            <person name="Tian Y."/>
            <person name="Yue Z."/>
            <person name="Xu Y."/>
        </authorList>
    </citation>
    <scope>NUCLEOTIDE SEQUENCE [LARGE SCALE GENOMIC DNA]</scope>
    <source>
        <strain evidence="6">cv. Dabenzi</strain>
    </source>
</reference>
<evidence type="ECO:0000313" key="7">
    <source>
        <dbReference type="Proteomes" id="UP000515151"/>
    </source>
</evidence>
<evidence type="ECO:0000256" key="1">
    <source>
        <dbReference type="ARBA" id="ARBA00008614"/>
    </source>
</evidence>
<dbReference type="GO" id="GO:0009611">
    <property type="term" value="P:response to wounding"/>
    <property type="evidence" value="ECO:0007669"/>
    <property type="project" value="UniProtKB-UniRule"/>
</dbReference>
<dbReference type="InterPro" id="IPR010399">
    <property type="entry name" value="Tify_dom"/>
</dbReference>
<reference evidence="5" key="2">
    <citation type="submission" date="2017-06" db="EMBL/GenBank/DDBJ databases">
        <title>The pomegranate genome and the genomics of punicalagin biosynthesis.</title>
        <authorList>
            <person name="Xu C."/>
        </authorList>
    </citation>
    <scope>NUCLEOTIDE SEQUENCE [LARGE SCALE GENOMIC DNA]</scope>
    <source>
        <tissue evidence="5">Fresh leaf</tissue>
    </source>
</reference>
<dbReference type="InterPro" id="IPR040390">
    <property type="entry name" value="TIFY/JAZ"/>
</dbReference>
<dbReference type="GO" id="GO:0005634">
    <property type="term" value="C:nucleus"/>
    <property type="evidence" value="ECO:0007669"/>
    <property type="project" value="UniProtKB-SubCell"/>
</dbReference>
<reference evidence="8" key="4">
    <citation type="submission" date="2025-04" db="UniProtKB">
        <authorList>
            <consortium name="RefSeq"/>
        </authorList>
    </citation>
    <scope>IDENTIFICATION</scope>
    <source>
        <tissue evidence="8">Leaf</tissue>
    </source>
</reference>
<comment type="function">
    <text evidence="2">Repressor of jasmonate responses.</text>
</comment>
<evidence type="ECO:0000256" key="2">
    <source>
        <dbReference type="RuleBase" id="RU369065"/>
    </source>
</evidence>
<dbReference type="PANTHER" id="PTHR33077">
    <property type="entry name" value="PROTEIN TIFY 4A-RELATED-RELATED"/>
    <property type="match status" value="1"/>
</dbReference>
<evidence type="ECO:0000259" key="4">
    <source>
        <dbReference type="PROSITE" id="PS51320"/>
    </source>
</evidence>
<proteinExistence type="inferred from homology"/>
<keyword evidence="2" id="KW-1184">Jasmonic acid signaling pathway</keyword>
<accession>A0A218XVG0</accession>
<dbReference type="PROSITE" id="PS51320">
    <property type="entry name" value="TIFY"/>
    <property type="match status" value="1"/>
</dbReference>
<dbReference type="OrthoDB" id="1908882at2759"/>
<dbReference type="Pfam" id="PF06200">
    <property type="entry name" value="tify"/>
    <property type="match status" value="1"/>
</dbReference>
<evidence type="ECO:0000313" key="5">
    <source>
        <dbReference type="EMBL" id="OWM89155.1"/>
    </source>
</evidence>
<keyword evidence="7" id="KW-1185">Reference proteome</keyword>
<dbReference type="RefSeq" id="XP_031372965.1">
    <property type="nucleotide sequence ID" value="XM_031517105.1"/>
</dbReference>
<dbReference type="Proteomes" id="UP000197138">
    <property type="component" value="Unassembled WGS sequence"/>
</dbReference>
<dbReference type="Proteomes" id="UP000515151">
    <property type="component" value="Chromosome 1"/>
</dbReference>
<keyword evidence="2" id="KW-0539">Nucleus</keyword>
<dbReference type="EMBL" id="MTKT01000676">
    <property type="protein sequence ID" value="OWM89155.1"/>
    <property type="molecule type" value="Genomic_DNA"/>
</dbReference>
<evidence type="ECO:0000313" key="6">
    <source>
        <dbReference type="Proteomes" id="UP000197138"/>
    </source>
</evidence>
<sequence length="452" mass="47044">MAVLLNNNGAAMAQQQQLKPNSTANAALSPHQQAKPAMFHDFLGIKMASAGAGGVGAPDLPLPPPAALAKSDDVRLLEASPAASASAGASIGGRGGPISTTSDLGSERQVSNHFEGVPFYGPRSDISGTDICNRMIRSKRSSSDSAFMGSPMDGMAQIEPESHENLHLMKILRNGAGGERQRRCSEDETFISAHPMRQASASFVLHPGASSRNDPGGSKWDRSIPLSLGPALQFPPRGVQFASPLAHHLPPNRYREVHASAPIISQSAADEGSRTGMKGPGILSSVNAAGGGSEKNLPMGPQSGGKPRPGTINTDPESSNPPTGRHGMASASRQMTIFYGGQAHVFDDVHPNKADIIMALAGSNGGSWSTTFSPKSNSRPTSEGNIVMGENETVGMASLARDLHGKFPAIANSSHGPESADRISNPIGGPLSGIVAKDLRIPSQPKYENRDV</sequence>
<comment type="domain">
    <text evidence="2">The jas domain is required for interaction with COI1.</text>
</comment>
<protein>
    <recommendedName>
        <fullName evidence="2">Protein TIFY</fullName>
    </recommendedName>
    <alternativeName>
        <fullName evidence="2">Jasmonate ZIM domain-containing protein</fullName>
    </alternativeName>
</protein>
<evidence type="ECO:0000313" key="8">
    <source>
        <dbReference type="RefSeq" id="XP_031372965.1"/>
    </source>
</evidence>
<dbReference type="PANTHER" id="PTHR33077:SF8">
    <property type="entry name" value="PROTEIN TIFY 8"/>
    <property type="match status" value="1"/>
</dbReference>
<dbReference type="SMART" id="SM00979">
    <property type="entry name" value="TIFY"/>
    <property type="match status" value="1"/>
</dbReference>
<dbReference type="AlphaFoldDB" id="A0A218XVG0"/>
<feature type="compositionally biased region" description="Low complexity" evidence="3">
    <location>
        <begin position="80"/>
        <end position="89"/>
    </location>
</feature>